<gene>
    <name evidence="6" type="ORF">PILCRDRAFT_824162</name>
</gene>
<dbReference type="Proteomes" id="UP000054166">
    <property type="component" value="Unassembled WGS sequence"/>
</dbReference>
<dbReference type="Gene3D" id="6.10.140.2220">
    <property type="match status" value="1"/>
</dbReference>
<dbReference type="HOGENOM" id="CLU_687188_0_0_1"/>
<dbReference type="STRING" id="765440.A0A0C3F1T4"/>
<keyword evidence="1" id="KW-0479">Metal-binding</keyword>
<reference evidence="6 7" key="1">
    <citation type="submission" date="2014-04" db="EMBL/GenBank/DDBJ databases">
        <authorList>
            <consortium name="DOE Joint Genome Institute"/>
            <person name="Kuo A."/>
            <person name="Tarkka M."/>
            <person name="Buscot F."/>
            <person name="Kohler A."/>
            <person name="Nagy L.G."/>
            <person name="Floudas D."/>
            <person name="Copeland A."/>
            <person name="Barry K.W."/>
            <person name="Cichocki N."/>
            <person name="Veneault-Fourrey C."/>
            <person name="LaButti K."/>
            <person name="Lindquist E.A."/>
            <person name="Lipzen A."/>
            <person name="Lundell T."/>
            <person name="Morin E."/>
            <person name="Murat C."/>
            <person name="Sun H."/>
            <person name="Tunlid A."/>
            <person name="Henrissat B."/>
            <person name="Grigoriev I.V."/>
            <person name="Hibbett D.S."/>
            <person name="Martin F."/>
            <person name="Nordberg H.P."/>
            <person name="Cantor M.N."/>
            <person name="Hua S.X."/>
        </authorList>
    </citation>
    <scope>NUCLEOTIDE SEQUENCE [LARGE SCALE GENOMIC DNA]</scope>
    <source>
        <strain evidence="6 7">F 1598</strain>
    </source>
</reference>
<evidence type="ECO:0000256" key="3">
    <source>
        <dbReference type="ARBA" id="ARBA00022833"/>
    </source>
</evidence>
<dbReference type="SUPFAM" id="SSF144232">
    <property type="entry name" value="HIT/MYND zinc finger-like"/>
    <property type="match status" value="1"/>
</dbReference>
<dbReference type="InterPro" id="IPR002893">
    <property type="entry name" value="Znf_MYND"/>
</dbReference>
<keyword evidence="7" id="KW-1185">Reference proteome</keyword>
<proteinExistence type="predicted"/>
<organism evidence="6 7">
    <name type="scientific">Piloderma croceum (strain F 1598)</name>
    <dbReference type="NCBI Taxonomy" id="765440"/>
    <lineage>
        <taxon>Eukaryota</taxon>
        <taxon>Fungi</taxon>
        <taxon>Dikarya</taxon>
        <taxon>Basidiomycota</taxon>
        <taxon>Agaricomycotina</taxon>
        <taxon>Agaricomycetes</taxon>
        <taxon>Agaricomycetidae</taxon>
        <taxon>Atheliales</taxon>
        <taxon>Atheliaceae</taxon>
        <taxon>Piloderma</taxon>
    </lineage>
</organism>
<dbReference type="InParanoid" id="A0A0C3F1T4"/>
<name>A0A0C3F1T4_PILCF</name>
<evidence type="ECO:0000256" key="1">
    <source>
        <dbReference type="ARBA" id="ARBA00022723"/>
    </source>
</evidence>
<keyword evidence="3" id="KW-0862">Zinc</keyword>
<evidence type="ECO:0000256" key="4">
    <source>
        <dbReference type="PROSITE-ProRule" id="PRU00134"/>
    </source>
</evidence>
<evidence type="ECO:0000259" key="5">
    <source>
        <dbReference type="PROSITE" id="PS50865"/>
    </source>
</evidence>
<keyword evidence="2 4" id="KW-0863">Zinc-finger</keyword>
<dbReference type="EMBL" id="KN833014">
    <property type="protein sequence ID" value="KIM78725.1"/>
    <property type="molecule type" value="Genomic_DNA"/>
</dbReference>
<dbReference type="AlphaFoldDB" id="A0A0C3F1T4"/>
<dbReference type="PROSITE" id="PS01360">
    <property type="entry name" value="ZF_MYND_1"/>
    <property type="match status" value="1"/>
</dbReference>
<dbReference type="OrthoDB" id="432970at2759"/>
<protein>
    <recommendedName>
        <fullName evidence="5">MYND-type domain-containing protein</fullName>
    </recommendedName>
</protein>
<sequence length="401" mass="44618">MGRHFTSTLGIFLRAKNTTPCCLLPDVIAAAPGGAKSVARIGIQHLHDDASEDHPDFPTIYQDLSLIDNFFCKSCPALHLALLNRGIIPTMIRMLTLFNAQTIDNIDITNCVKMCYSVLSRAFQSANGTSWIVQAFDAGLLPALLKSGRRLAQLDKFSSNHCTDLLSDILCQYLVYRSVLYSAGKVLRRVERLNIDQDVAGPLWDGWLLFKGLAQERIKFVIQTENDDVEQNGCNRIGCDQTVEGDSLLRCASCLSTRYCGKDCQRLDWPSHKSSCQELKRALQEGTFTPVSESDTHFIARLVMRDAFAHLEKLLSYIKEQGEPTLSISSLAMNLNYTTVPVTVTVVRASELRGIDDCWDRLIQQAQGSGGDYIFTRAEVRRGDLVPSVGNLIPAPVRRRS</sequence>
<evidence type="ECO:0000313" key="6">
    <source>
        <dbReference type="EMBL" id="KIM78725.1"/>
    </source>
</evidence>
<accession>A0A0C3F1T4</accession>
<evidence type="ECO:0000256" key="2">
    <source>
        <dbReference type="ARBA" id="ARBA00022771"/>
    </source>
</evidence>
<dbReference type="GO" id="GO:0008270">
    <property type="term" value="F:zinc ion binding"/>
    <property type="evidence" value="ECO:0007669"/>
    <property type="project" value="UniProtKB-KW"/>
</dbReference>
<feature type="domain" description="MYND-type" evidence="5">
    <location>
        <begin position="234"/>
        <end position="276"/>
    </location>
</feature>
<reference evidence="7" key="2">
    <citation type="submission" date="2015-01" db="EMBL/GenBank/DDBJ databases">
        <title>Evolutionary Origins and Diversification of the Mycorrhizal Mutualists.</title>
        <authorList>
            <consortium name="DOE Joint Genome Institute"/>
            <consortium name="Mycorrhizal Genomics Consortium"/>
            <person name="Kohler A."/>
            <person name="Kuo A."/>
            <person name="Nagy L.G."/>
            <person name="Floudas D."/>
            <person name="Copeland A."/>
            <person name="Barry K.W."/>
            <person name="Cichocki N."/>
            <person name="Veneault-Fourrey C."/>
            <person name="LaButti K."/>
            <person name="Lindquist E.A."/>
            <person name="Lipzen A."/>
            <person name="Lundell T."/>
            <person name="Morin E."/>
            <person name="Murat C."/>
            <person name="Riley R."/>
            <person name="Ohm R."/>
            <person name="Sun H."/>
            <person name="Tunlid A."/>
            <person name="Henrissat B."/>
            <person name="Grigoriev I.V."/>
            <person name="Hibbett D.S."/>
            <person name="Martin F."/>
        </authorList>
    </citation>
    <scope>NUCLEOTIDE SEQUENCE [LARGE SCALE GENOMIC DNA]</scope>
    <source>
        <strain evidence="7">F 1598</strain>
    </source>
</reference>
<evidence type="ECO:0000313" key="7">
    <source>
        <dbReference type="Proteomes" id="UP000054166"/>
    </source>
</evidence>
<dbReference type="PROSITE" id="PS50865">
    <property type="entry name" value="ZF_MYND_2"/>
    <property type="match status" value="1"/>
</dbReference>
<dbReference type="Pfam" id="PF01753">
    <property type="entry name" value="zf-MYND"/>
    <property type="match status" value="1"/>
</dbReference>